<dbReference type="PANTHER" id="PTHR21567:SF6">
    <property type="entry name" value="TOG ARRAY REGULATOR OF AXONEMAL MICROTUBULES PROTEIN 1"/>
    <property type="match status" value="1"/>
</dbReference>
<dbReference type="PANTHER" id="PTHR21567">
    <property type="entry name" value="CLASP"/>
    <property type="match status" value="1"/>
</dbReference>
<dbReference type="Ensembl" id="ENSFALT00000001745.2">
    <property type="protein sequence ID" value="ENSFALP00000001736.2"/>
    <property type="gene ID" value="ENSFALG00000001670.2"/>
</dbReference>
<protein>
    <recommendedName>
        <fullName evidence="2">TOG domain-containing protein</fullName>
    </recommendedName>
</protein>
<dbReference type="SUPFAM" id="SSF48371">
    <property type="entry name" value="ARM repeat"/>
    <property type="match status" value="1"/>
</dbReference>
<dbReference type="SMART" id="SM01349">
    <property type="entry name" value="TOG"/>
    <property type="match status" value="1"/>
</dbReference>
<evidence type="ECO:0000256" key="1">
    <source>
        <dbReference type="SAM" id="MobiDB-lite"/>
    </source>
</evidence>
<dbReference type="eggNOG" id="KOG2933">
    <property type="taxonomic scope" value="Eukaryota"/>
</dbReference>
<dbReference type="GO" id="GO:0008017">
    <property type="term" value="F:microtubule binding"/>
    <property type="evidence" value="ECO:0007669"/>
    <property type="project" value="TreeGrafter"/>
</dbReference>
<keyword evidence="4" id="KW-1185">Reference proteome</keyword>
<dbReference type="Gene3D" id="1.25.10.10">
    <property type="entry name" value="Leucine-rich Repeat Variant"/>
    <property type="match status" value="2"/>
</dbReference>
<evidence type="ECO:0000259" key="2">
    <source>
        <dbReference type="SMART" id="SM01349"/>
    </source>
</evidence>
<sequence length="424" mass="46286">MDQELDNAVKVLLHKAGESNTFIREEVDKALKAMVNNVTPARALCSLINGGQRHLHSAVRRCTAQHLGQLVQRLGPERLLAGPRPAAERLLPALASFVQDSSQHTRYHGRRMLFSMMAHPDLDKTLEKFVPAKDLPYIKETVGSLREKGLGEMPLDTPSAKGRRSQTGNVGHLRSSSTCRDAPIIPDREGAEAPGAPRRAGPRGEEQLRELLRALGASDFRQRLGAVRRLQRQAESSPALLLGNVLTIFDAFKPRLHDSNSKVNQVALEALHKMIPVLKDSLSPVINMLIPAIVDNNLNSKNPGIYAAATNVIQALCQHLDTSLLLQPFCTKAQFLSGKAKQDLTEKLAELVQELYPRKPCAVEQKVLPVLWHLLGSAASSGSVPTASLARALWAQMGPGLLAHAAAQPLHIRKSLEELLETAT</sequence>
<dbReference type="InterPro" id="IPR011989">
    <property type="entry name" value="ARM-like"/>
</dbReference>
<dbReference type="STRING" id="59894.ENSFALP00000001736"/>
<dbReference type="InterPro" id="IPR034085">
    <property type="entry name" value="TOG"/>
</dbReference>
<reference evidence="3 4" key="1">
    <citation type="journal article" date="2012" name="Nature">
        <title>The genomic landscape of species divergence in Ficedula flycatchers.</title>
        <authorList>
            <person name="Ellegren H."/>
            <person name="Smeds L."/>
            <person name="Burri R."/>
            <person name="Olason P.I."/>
            <person name="Backstrom N."/>
            <person name="Kawakami T."/>
            <person name="Kunstner A."/>
            <person name="Makinen H."/>
            <person name="Nadachowska-Brzyska K."/>
            <person name="Qvarnstrom A."/>
            <person name="Uebbing S."/>
            <person name="Wolf J.B."/>
        </authorList>
    </citation>
    <scope>NUCLEOTIDE SEQUENCE [LARGE SCALE GENOMIC DNA]</scope>
</reference>
<dbReference type="GO" id="GO:0000226">
    <property type="term" value="P:microtubule cytoskeleton organization"/>
    <property type="evidence" value="ECO:0007669"/>
    <property type="project" value="TreeGrafter"/>
</dbReference>
<dbReference type="AlphaFoldDB" id="U3JG32"/>
<feature type="domain" description="TOG" evidence="2">
    <location>
        <begin position="192"/>
        <end position="424"/>
    </location>
</feature>
<evidence type="ECO:0000313" key="4">
    <source>
        <dbReference type="Proteomes" id="UP000016665"/>
    </source>
</evidence>
<name>U3JG32_FICAL</name>
<accession>U3JG32</accession>
<feature type="compositionally biased region" description="Polar residues" evidence="1">
    <location>
        <begin position="165"/>
        <end position="179"/>
    </location>
</feature>
<gene>
    <name evidence="3" type="primary">TOGARAM1</name>
</gene>
<dbReference type="GO" id="GO:0005881">
    <property type="term" value="C:cytoplasmic microtubule"/>
    <property type="evidence" value="ECO:0007669"/>
    <property type="project" value="TreeGrafter"/>
</dbReference>
<dbReference type="GO" id="GO:0005929">
    <property type="term" value="C:cilium"/>
    <property type="evidence" value="ECO:0007669"/>
    <property type="project" value="TreeGrafter"/>
</dbReference>
<reference evidence="3" key="2">
    <citation type="submission" date="2025-08" db="UniProtKB">
        <authorList>
            <consortium name="Ensembl"/>
        </authorList>
    </citation>
    <scope>IDENTIFICATION</scope>
</reference>
<feature type="region of interest" description="Disordered" evidence="1">
    <location>
        <begin position="149"/>
        <end position="204"/>
    </location>
</feature>
<dbReference type="InterPro" id="IPR016024">
    <property type="entry name" value="ARM-type_fold"/>
</dbReference>
<dbReference type="GeneTree" id="ENSGT00940000158712"/>
<dbReference type="HOGENOM" id="CLU_002584_0_0_1"/>
<evidence type="ECO:0000313" key="3">
    <source>
        <dbReference type="Ensembl" id="ENSFALP00000001736.2"/>
    </source>
</evidence>
<reference evidence="3" key="3">
    <citation type="submission" date="2025-09" db="UniProtKB">
        <authorList>
            <consortium name="Ensembl"/>
        </authorList>
    </citation>
    <scope>IDENTIFICATION</scope>
</reference>
<dbReference type="Proteomes" id="UP000016665">
    <property type="component" value="Chromosome 5"/>
</dbReference>
<organism evidence="3 4">
    <name type="scientific">Ficedula albicollis</name>
    <name type="common">Collared flycatcher</name>
    <name type="synonym">Muscicapa albicollis</name>
    <dbReference type="NCBI Taxonomy" id="59894"/>
    <lineage>
        <taxon>Eukaryota</taxon>
        <taxon>Metazoa</taxon>
        <taxon>Chordata</taxon>
        <taxon>Craniata</taxon>
        <taxon>Vertebrata</taxon>
        <taxon>Euteleostomi</taxon>
        <taxon>Archelosauria</taxon>
        <taxon>Archosauria</taxon>
        <taxon>Dinosauria</taxon>
        <taxon>Saurischia</taxon>
        <taxon>Theropoda</taxon>
        <taxon>Coelurosauria</taxon>
        <taxon>Aves</taxon>
        <taxon>Neognathae</taxon>
        <taxon>Neoaves</taxon>
        <taxon>Telluraves</taxon>
        <taxon>Australaves</taxon>
        <taxon>Passeriformes</taxon>
        <taxon>Muscicapidae</taxon>
        <taxon>Ficedula</taxon>
    </lineage>
</organism>
<proteinExistence type="predicted"/>